<feature type="compositionally biased region" description="Low complexity" evidence="1">
    <location>
        <begin position="728"/>
        <end position="747"/>
    </location>
</feature>
<feature type="signal peptide" evidence="2">
    <location>
        <begin position="1"/>
        <end position="17"/>
    </location>
</feature>
<sequence>MKFYLVVCLSILATCEGFPGTVIPFAIPVKRSYEQESAYQLPSPHADQLHHALRTVKARSQPENTGKNNQPVDLLWVPIPKNGKQNKNPLLPIPISKEMSDSKSPFKIVIVNSDARDKGYGSSEGLSIDGIERLLQQLEPTTQNVGHLPVQQHHVQIQHVKSEEQKFTGQLPPEPFRENALKFRGSYGGHGGDVKKENSYSKAQTSFSKHTEHKQTAVYPAKEVQTSGYDRQNAASGYKERGNKHNNADYSNQKDTSGYEEQQKSNQYSEKHQKEQSNVGYSNQMEQAGRSYGGKAVTKQNGAGSYVHVEVNSYGGPAHLRTEGHSEAPKKYGSKETAKGQRYGVSGVRFEQSDGSYGKPKPFGKAEVHVTVMGGDDHHQDDEKGSQYVQSSTYAPMILYDGPSEAPNYEYDGGYQSSPPSVTFEGYSGPEDNVHFDDPIRKLVPILPAITQTIQSYSHQEHSQTVHEGSDYGSSSPFPPAHVVESSSAHYGSPSLQETDNYAHSGFEQQQEQSSLPDSGYGQSQTSSGYDHTQSSSGYGQSQSNSGYDHSQSSFDYKEEAPSTSGYGHSQSNFGYGHSVEAMSGYGHTHSGHEESQSQTTSGYGHSHSGHDESKSNSGYGHSHSGHSESQSNSGYGHSQSGHSESQSNSGYEPLQSGHGKSQSNSGYGHPQSSHDESKSNSGYGHSHSGHDESQSNSGYGHSHSGHDKSQSNSGYGHSQSAHDESKSNSGYGHSHSGHGESQSNSGYGHSQSAHDESKSNSGYGHSHSGHSESQPNSGYGHTHSGHEESQSQTTSGYGHSQSGHDESKSNSGYGHSQSGHDESKSNSGYRHSHSGHSESHQSNSGYKHSQSGHGESQSNSGYRPSQSGHGQSQSNSGHYSKPSRPAYPNEEQVENSQKLPCKHTDNVYVARPPISVPEMIPESLRPVSAAFDKYQGGVQVAPPPVYPRPVESGPSYRITETQQNYGDGLELAANTVQETFAENKSNGKPFYIVIFQKRKVAKPSY</sequence>
<feature type="compositionally biased region" description="Basic and acidic residues" evidence="1">
    <location>
        <begin position="238"/>
        <end position="247"/>
    </location>
</feature>
<evidence type="ECO:0008006" key="5">
    <source>
        <dbReference type="Google" id="ProtNLM"/>
    </source>
</evidence>
<dbReference type="HOGENOM" id="CLU_298658_0_0_1"/>
<reference evidence="3" key="2">
    <citation type="submission" date="2015-02" db="UniProtKB">
        <authorList>
            <consortium name="EnsemblMetazoa"/>
        </authorList>
    </citation>
    <scope>IDENTIFICATION</scope>
</reference>
<feature type="compositionally biased region" description="Polar residues" evidence="1">
    <location>
        <begin position="711"/>
        <end position="720"/>
    </location>
</feature>
<feature type="chain" id="PRO_5004578599" description="Filaggrin-2-like" evidence="2">
    <location>
        <begin position="18"/>
        <end position="1006"/>
    </location>
</feature>
<keyword evidence="2" id="KW-0732">Signal</keyword>
<dbReference type="EnsemblMetazoa" id="SMAR001485-RA">
    <property type="protein sequence ID" value="SMAR001485-PA"/>
    <property type="gene ID" value="SMAR001485"/>
</dbReference>
<feature type="region of interest" description="Disordered" evidence="1">
    <location>
        <begin position="317"/>
        <end position="340"/>
    </location>
</feature>
<dbReference type="OMA" id="TNQNNPI"/>
<feature type="compositionally biased region" description="Basic and acidic residues" evidence="1">
    <location>
        <begin position="459"/>
        <end position="470"/>
    </location>
</feature>
<evidence type="ECO:0000313" key="3">
    <source>
        <dbReference type="EnsemblMetazoa" id="SMAR001485-PA"/>
    </source>
</evidence>
<evidence type="ECO:0000256" key="1">
    <source>
        <dbReference type="SAM" id="MobiDB-lite"/>
    </source>
</evidence>
<feature type="compositionally biased region" description="Polar residues" evidence="1">
    <location>
        <begin position="224"/>
        <end position="235"/>
    </location>
</feature>
<feature type="compositionally biased region" description="Low complexity" evidence="1">
    <location>
        <begin position="616"/>
        <end position="652"/>
    </location>
</feature>
<evidence type="ECO:0000256" key="2">
    <source>
        <dbReference type="SAM" id="SignalP"/>
    </source>
</evidence>
<organism evidence="3 4">
    <name type="scientific">Strigamia maritima</name>
    <name type="common">European centipede</name>
    <name type="synonym">Geophilus maritimus</name>
    <dbReference type="NCBI Taxonomy" id="126957"/>
    <lineage>
        <taxon>Eukaryota</taxon>
        <taxon>Metazoa</taxon>
        <taxon>Ecdysozoa</taxon>
        <taxon>Arthropoda</taxon>
        <taxon>Myriapoda</taxon>
        <taxon>Chilopoda</taxon>
        <taxon>Pleurostigmophora</taxon>
        <taxon>Geophilomorpha</taxon>
        <taxon>Linotaeniidae</taxon>
        <taxon>Strigamia</taxon>
    </lineage>
</organism>
<feature type="compositionally biased region" description="Polar residues" evidence="1">
    <location>
        <begin position="248"/>
        <end position="268"/>
    </location>
</feature>
<accession>T1IKN3</accession>
<feature type="compositionally biased region" description="Polar residues" evidence="1">
    <location>
        <begin position="791"/>
        <end position="802"/>
    </location>
</feature>
<feature type="compositionally biased region" description="Low complexity" evidence="1">
    <location>
        <begin position="866"/>
        <end position="881"/>
    </location>
</feature>
<feature type="region of interest" description="Disordered" evidence="1">
    <location>
        <begin position="181"/>
        <end position="278"/>
    </location>
</feature>
<dbReference type="EMBL" id="JH430577">
    <property type="status" value="NOT_ANNOTATED_CDS"/>
    <property type="molecule type" value="Genomic_DNA"/>
</dbReference>
<feature type="compositionally biased region" description="Polar residues" evidence="1">
    <location>
        <begin position="562"/>
        <end position="574"/>
    </location>
</feature>
<protein>
    <recommendedName>
        <fullName evidence="5">Filaggrin-2-like</fullName>
    </recommendedName>
</protein>
<dbReference type="STRING" id="126957.T1IKN3"/>
<dbReference type="AlphaFoldDB" id="T1IKN3"/>
<feature type="compositionally biased region" description="Polar residues" evidence="1">
    <location>
        <begin position="485"/>
        <end position="517"/>
    </location>
</feature>
<dbReference type="Proteomes" id="UP000014500">
    <property type="component" value="Unassembled WGS sequence"/>
</dbReference>
<keyword evidence="4" id="KW-1185">Reference proteome</keyword>
<feature type="region of interest" description="Disordered" evidence="1">
    <location>
        <begin position="455"/>
        <end position="905"/>
    </location>
</feature>
<feature type="compositionally biased region" description="Basic and acidic residues" evidence="1">
    <location>
        <begin position="320"/>
        <end position="339"/>
    </location>
</feature>
<reference evidence="4" key="1">
    <citation type="submission" date="2011-05" db="EMBL/GenBank/DDBJ databases">
        <authorList>
            <person name="Richards S.R."/>
            <person name="Qu J."/>
            <person name="Jiang H."/>
            <person name="Jhangiani S.N."/>
            <person name="Agravi P."/>
            <person name="Goodspeed R."/>
            <person name="Gross S."/>
            <person name="Mandapat C."/>
            <person name="Jackson L."/>
            <person name="Mathew T."/>
            <person name="Pu L."/>
            <person name="Thornton R."/>
            <person name="Saada N."/>
            <person name="Wilczek-Boney K.B."/>
            <person name="Lee S."/>
            <person name="Kovar C."/>
            <person name="Wu Y."/>
            <person name="Scherer S.E."/>
            <person name="Worley K.C."/>
            <person name="Muzny D.M."/>
            <person name="Gibbs R."/>
        </authorList>
    </citation>
    <scope>NUCLEOTIDE SEQUENCE</scope>
    <source>
        <strain evidence="4">Brora</strain>
    </source>
</reference>
<feature type="compositionally biased region" description="Polar residues" evidence="1">
    <location>
        <begin position="847"/>
        <end position="865"/>
    </location>
</feature>
<name>T1IKN3_STRMM</name>
<feature type="compositionally biased region" description="Low complexity" evidence="1">
    <location>
        <begin position="519"/>
        <end position="548"/>
    </location>
</feature>
<evidence type="ECO:0000313" key="4">
    <source>
        <dbReference type="Proteomes" id="UP000014500"/>
    </source>
</evidence>
<proteinExistence type="predicted"/>